<keyword evidence="2" id="KW-0472">Membrane</keyword>
<evidence type="ECO:0000256" key="1">
    <source>
        <dbReference type="SAM" id="MobiDB-lite"/>
    </source>
</evidence>
<dbReference type="Proteomes" id="UP000678393">
    <property type="component" value="Unassembled WGS sequence"/>
</dbReference>
<comment type="caution">
    <text evidence="4">The sequence shown here is derived from an EMBL/GenBank/DDBJ whole genome shotgun (WGS) entry which is preliminary data.</text>
</comment>
<dbReference type="GO" id="GO:0032007">
    <property type="term" value="P:negative regulation of TOR signaling"/>
    <property type="evidence" value="ECO:0007669"/>
    <property type="project" value="InterPro"/>
</dbReference>
<organism evidence="4 5">
    <name type="scientific">Candidula unifasciata</name>
    <dbReference type="NCBI Taxonomy" id="100452"/>
    <lineage>
        <taxon>Eukaryota</taxon>
        <taxon>Metazoa</taxon>
        <taxon>Spiralia</taxon>
        <taxon>Lophotrochozoa</taxon>
        <taxon>Mollusca</taxon>
        <taxon>Gastropoda</taxon>
        <taxon>Heterobranchia</taxon>
        <taxon>Euthyneura</taxon>
        <taxon>Panpulmonata</taxon>
        <taxon>Eupulmonata</taxon>
        <taxon>Stylommatophora</taxon>
        <taxon>Helicina</taxon>
        <taxon>Helicoidea</taxon>
        <taxon>Geomitridae</taxon>
        <taxon>Candidula</taxon>
    </lineage>
</organism>
<feature type="compositionally biased region" description="Basic residues" evidence="1">
    <location>
        <begin position="57"/>
        <end position="89"/>
    </location>
</feature>
<dbReference type="OrthoDB" id="10030622at2759"/>
<evidence type="ECO:0000256" key="2">
    <source>
        <dbReference type="SAM" id="Phobius"/>
    </source>
</evidence>
<feature type="compositionally biased region" description="Polar residues" evidence="1">
    <location>
        <begin position="1"/>
        <end position="15"/>
    </location>
</feature>
<dbReference type="InterPro" id="IPR046795">
    <property type="entry name" value="TMEM127_TM"/>
</dbReference>
<accession>A0A8S3YZ52</accession>
<feature type="domain" description="Transmembrane protein 127 transmembrane region" evidence="3">
    <location>
        <begin position="181"/>
        <end position="293"/>
    </location>
</feature>
<dbReference type="InterPro" id="IPR033331">
    <property type="entry name" value="TMEM127"/>
</dbReference>
<reference evidence="4" key="1">
    <citation type="submission" date="2021-04" db="EMBL/GenBank/DDBJ databases">
        <authorList>
            <consortium name="Molecular Ecology Group"/>
        </authorList>
    </citation>
    <scope>NUCLEOTIDE SEQUENCE</scope>
</reference>
<feature type="transmembrane region" description="Helical" evidence="2">
    <location>
        <begin position="194"/>
        <end position="215"/>
    </location>
</feature>
<feature type="transmembrane region" description="Helical" evidence="2">
    <location>
        <begin position="101"/>
        <end position="119"/>
    </location>
</feature>
<feature type="region of interest" description="Disordered" evidence="1">
    <location>
        <begin position="1"/>
        <end position="89"/>
    </location>
</feature>
<evidence type="ECO:0000259" key="3">
    <source>
        <dbReference type="Pfam" id="PF20517"/>
    </source>
</evidence>
<dbReference type="EMBL" id="CAJHNH020001093">
    <property type="protein sequence ID" value="CAG5121468.1"/>
    <property type="molecule type" value="Genomic_DNA"/>
</dbReference>
<dbReference type="PANTHER" id="PTHR28358:SF1">
    <property type="entry name" value="TRANSMEMBRANE PROTEIN 127"/>
    <property type="match status" value="1"/>
</dbReference>
<dbReference type="AlphaFoldDB" id="A0A8S3YZ52"/>
<dbReference type="GO" id="GO:0016020">
    <property type="term" value="C:membrane"/>
    <property type="evidence" value="ECO:0007669"/>
    <property type="project" value="TreeGrafter"/>
</dbReference>
<dbReference type="GO" id="GO:0008285">
    <property type="term" value="P:negative regulation of cell population proliferation"/>
    <property type="evidence" value="ECO:0007669"/>
    <property type="project" value="InterPro"/>
</dbReference>
<dbReference type="PANTHER" id="PTHR28358">
    <property type="entry name" value="TRANSMEMBRANE PROTEIN 127"/>
    <property type="match status" value="1"/>
</dbReference>
<keyword evidence="2" id="KW-1133">Transmembrane helix</keyword>
<keyword evidence="2" id="KW-0812">Transmembrane</keyword>
<feature type="transmembrane region" description="Helical" evidence="2">
    <location>
        <begin position="272"/>
        <end position="293"/>
    </location>
</feature>
<keyword evidence="5" id="KW-1185">Reference proteome</keyword>
<name>A0A8S3YZ52_9EUPU</name>
<gene>
    <name evidence="4" type="ORF">CUNI_LOCUS7026</name>
</gene>
<protein>
    <recommendedName>
        <fullName evidence="3">Transmembrane protein 127 transmembrane region domain-containing protein</fullName>
    </recommendedName>
</protein>
<evidence type="ECO:0000313" key="5">
    <source>
        <dbReference type="Proteomes" id="UP000678393"/>
    </source>
</evidence>
<sequence>MTVVDSTESLSNTASVLVPENIRLSPHRESSLPPPVVDPGSVRPSRSSSASRENRARSSRRGHGHRNRSSGSRSRSRHRHSSQRHSRHNCRMYFKHKERNFAAALCSMITIVLLCTALEPDWVYLTGGKCHLLHSPEGSLKQLSTTQFFYNGHFYKNYPLTKIDDTVYKFGDSSNDIMVNCVTYETVLLFKTSIAFTLIAVVCSLLAFLLDLIGPEYQVLKLLRRNAIFNILTVVMCVAIDMFTYWITSNVEKLQVSTRLHDGSRVEVTFDASFYLITAAGGMSVIGTACNCLRGHSVYNMSDSARHAEHVYFDDVEALLPPLPSSDSGSHSNYPPPPAYTP</sequence>
<dbReference type="Pfam" id="PF20517">
    <property type="entry name" value="TMEM127"/>
    <property type="match status" value="1"/>
</dbReference>
<dbReference type="Gene3D" id="1.20.140.150">
    <property type="match status" value="1"/>
</dbReference>
<proteinExistence type="predicted"/>
<feature type="transmembrane region" description="Helical" evidence="2">
    <location>
        <begin position="227"/>
        <end position="247"/>
    </location>
</feature>
<evidence type="ECO:0000313" key="4">
    <source>
        <dbReference type="EMBL" id="CAG5121468.1"/>
    </source>
</evidence>
<feature type="compositionally biased region" description="Low complexity" evidence="1">
    <location>
        <begin position="41"/>
        <end position="51"/>
    </location>
</feature>